<dbReference type="GO" id="GO:0005507">
    <property type="term" value="F:copper ion binding"/>
    <property type="evidence" value="ECO:0007669"/>
    <property type="project" value="TreeGrafter"/>
</dbReference>
<comment type="similarity">
    <text evidence="3 11">Belongs to the purine nucleoside phosphorylase YfiH/LACC1 family.</text>
</comment>
<evidence type="ECO:0000256" key="6">
    <source>
        <dbReference type="ARBA" id="ARBA00022801"/>
    </source>
</evidence>
<dbReference type="PANTHER" id="PTHR30616">
    <property type="entry name" value="UNCHARACTERIZED PROTEIN YFIH"/>
    <property type="match status" value="1"/>
</dbReference>
<evidence type="ECO:0000256" key="9">
    <source>
        <dbReference type="ARBA" id="ARBA00048968"/>
    </source>
</evidence>
<comment type="catalytic activity">
    <reaction evidence="8">
        <text>adenosine + H2O + H(+) = inosine + NH4(+)</text>
        <dbReference type="Rhea" id="RHEA:24408"/>
        <dbReference type="ChEBI" id="CHEBI:15377"/>
        <dbReference type="ChEBI" id="CHEBI:15378"/>
        <dbReference type="ChEBI" id="CHEBI:16335"/>
        <dbReference type="ChEBI" id="CHEBI:17596"/>
        <dbReference type="ChEBI" id="CHEBI:28938"/>
        <dbReference type="EC" id="3.5.4.4"/>
    </reaction>
    <physiologicalReaction direction="left-to-right" evidence="8">
        <dbReference type="Rhea" id="RHEA:24409"/>
    </physiologicalReaction>
</comment>
<dbReference type="SUPFAM" id="SSF64438">
    <property type="entry name" value="CNF1/YfiH-like putative cysteine hydrolases"/>
    <property type="match status" value="1"/>
</dbReference>
<comment type="caution">
    <text evidence="12">The sequence shown here is derived from an EMBL/GenBank/DDBJ whole genome shotgun (WGS) entry which is preliminary data.</text>
</comment>
<reference evidence="12 13" key="1">
    <citation type="journal article" date="2015" name="Genome Announc.">
        <title>Draft Genome of the Euendolithic (true boring) Cyanobacterium Mastigocoleus testarum strain BC008.</title>
        <authorList>
            <person name="Guida B.S."/>
            <person name="Garcia-Pichel F."/>
        </authorList>
    </citation>
    <scope>NUCLEOTIDE SEQUENCE [LARGE SCALE GENOMIC DNA]</scope>
    <source>
        <strain evidence="12 13">BC008</strain>
    </source>
</reference>
<evidence type="ECO:0000256" key="8">
    <source>
        <dbReference type="ARBA" id="ARBA00047989"/>
    </source>
</evidence>
<evidence type="ECO:0000256" key="7">
    <source>
        <dbReference type="ARBA" id="ARBA00022833"/>
    </source>
</evidence>
<dbReference type="Pfam" id="PF02578">
    <property type="entry name" value="Cu-oxidase_4"/>
    <property type="match status" value="1"/>
</dbReference>
<dbReference type="Proteomes" id="UP000053372">
    <property type="component" value="Unassembled WGS sequence"/>
</dbReference>
<dbReference type="InterPro" id="IPR038371">
    <property type="entry name" value="Cu_polyphenol_OxRdtase_sf"/>
</dbReference>
<dbReference type="GO" id="GO:0017061">
    <property type="term" value="F:S-methyl-5-thioadenosine phosphorylase activity"/>
    <property type="evidence" value="ECO:0007669"/>
    <property type="project" value="UniProtKB-EC"/>
</dbReference>
<keyword evidence="5" id="KW-0479">Metal-binding</keyword>
<keyword evidence="6" id="KW-0378">Hydrolase</keyword>
<evidence type="ECO:0000256" key="3">
    <source>
        <dbReference type="ARBA" id="ARBA00007353"/>
    </source>
</evidence>
<comment type="catalytic activity">
    <reaction evidence="1">
        <text>inosine + phosphate = alpha-D-ribose 1-phosphate + hypoxanthine</text>
        <dbReference type="Rhea" id="RHEA:27646"/>
        <dbReference type="ChEBI" id="CHEBI:17368"/>
        <dbReference type="ChEBI" id="CHEBI:17596"/>
        <dbReference type="ChEBI" id="CHEBI:43474"/>
        <dbReference type="ChEBI" id="CHEBI:57720"/>
        <dbReference type="EC" id="2.4.2.1"/>
    </reaction>
    <physiologicalReaction direction="left-to-right" evidence="1">
        <dbReference type="Rhea" id="RHEA:27647"/>
    </physiologicalReaction>
</comment>
<name>A0A0V7ZPC3_9CYAN</name>
<keyword evidence="4" id="KW-0808">Transferase</keyword>
<evidence type="ECO:0000256" key="2">
    <source>
        <dbReference type="ARBA" id="ARBA00003215"/>
    </source>
</evidence>
<comment type="function">
    <text evidence="2">Purine nucleoside enzyme that catalyzes the phosphorolysis of adenosine and inosine nucleosides, yielding D-ribose 1-phosphate and the respective free bases, adenine and hypoxanthine. Also catalyzes the phosphorolysis of S-methyl-5'-thioadenosine into adenine and S-methyl-5-thio-alpha-D-ribose 1-phosphate. Also has adenosine deaminase activity.</text>
</comment>
<sequence length="280" mass="30737">MHTWHWRDWEGLPYLTCSLLEPIAAHGFLTQHFWSRPLSEMTKALTPGTSVYRLKQVHGNTVLSPTEIEHRLKTGKEIDEQANTVLAMGDGLLSDNSQQALWVASADCTPVLIADQKTGQVAAAHAGWRGTAQKIVPQAIARMQEKGSKISDLRIAMGPAIAGEVYQVSLDVAARVGASIAPLSLESQVSGSQKILSQEQESAIVRAVQKIPNSPLLPDPEAGKIRLDVRRVNALQMEQLGIGTEQIAIAPYCTYQTPKHFFSYRRAKEKKVQWSGIISP</sequence>
<evidence type="ECO:0000313" key="12">
    <source>
        <dbReference type="EMBL" id="KST66544.1"/>
    </source>
</evidence>
<protein>
    <recommendedName>
        <fullName evidence="11">Purine nucleoside phosphorylase</fullName>
    </recommendedName>
</protein>
<keyword evidence="13" id="KW-1185">Reference proteome</keyword>
<gene>
    <name evidence="12" type="ORF">BC008_43250</name>
</gene>
<keyword evidence="7" id="KW-0862">Zinc</keyword>
<dbReference type="InterPro" id="IPR011324">
    <property type="entry name" value="Cytotoxic_necrot_fac-like_cat"/>
</dbReference>
<accession>A0A0V7ZPC3</accession>
<dbReference type="OrthoDB" id="4279at2"/>
<evidence type="ECO:0000256" key="10">
    <source>
        <dbReference type="ARBA" id="ARBA00049893"/>
    </source>
</evidence>
<organism evidence="12 13">
    <name type="scientific">Mastigocoleus testarum BC008</name>
    <dbReference type="NCBI Taxonomy" id="371196"/>
    <lineage>
        <taxon>Bacteria</taxon>
        <taxon>Bacillati</taxon>
        <taxon>Cyanobacteriota</taxon>
        <taxon>Cyanophyceae</taxon>
        <taxon>Nostocales</taxon>
        <taxon>Hapalosiphonaceae</taxon>
        <taxon>Mastigocoleus</taxon>
    </lineage>
</organism>
<dbReference type="PANTHER" id="PTHR30616:SF2">
    <property type="entry name" value="PURINE NUCLEOSIDE PHOSPHORYLASE LACC1"/>
    <property type="match status" value="1"/>
</dbReference>
<dbReference type="CDD" id="cd16833">
    <property type="entry name" value="YfiH"/>
    <property type="match status" value="1"/>
</dbReference>
<evidence type="ECO:0000256" key="1">
    <source>
        <dbReference type="ARBA" id="ARBA00000553"/>
    </source>
</evidence>
<evidence type="ECO:0000256" key="4">
    <source>
        <dbReference type="ARBA" id="ARBA00022679"/>
    </source>
</evidence>
<dbReference type="GO" id="GO:0016787">
    <property type="term" value="F:hydrolase activity"/>
    <property type="evidence" value="ECO:0007669"/>
    <property type="project" value="UniProtKB-KW"/>
</dbReference>
<dbReference type="Gene3D" id="3.60.140.10">
    <property type="entry name" value="CNF1/YfiH-like putative cysteine hydrolases"/>
    <property type="match status" value="1"/>
</dbReference>
<proteinExistence type="inferred from homology"/>
<comment type="catalytic activity">
    <reaction evidence="9">
        <text>adenosine + phosphate = alpha-D-ribose 1-phosphate + adenine</text>
        <dbReference type="Rhea" id="RHEA:27642"/>
        <dbReference type="ChEBI" id="CHEBI:16335"/>
        <dbReference type="ChEBI" id="CHEBI:16708"/>
        <dbReference type="ChEBI" id="CHEBI:43474"/>
        <dbReference type="ChEBI" id="CHEBI:57720"/>
        <dbReference type="EC" id="2.4.2.1"/>
    </reaction>
    <physiologicalReaction direction="left-to-right" evidence="9">
        <dbReference type="Rhea" id="RHEA:27643"/>
    </physiologicalReaction>
</comment>
<dbReference type="EMBL" id="LMTZ01000096">
    <property type="protein sequence ID" value="KST66544.1"/>
    <property type="molecule type" value="Genomic_DNA"/>
</dbReference>
<evidence type="ECO:0000256" key="5">
    <source>
        <dbReference type="ARBA" id="ARBA00022723"/>
    </source>
</evidence>
<dbReference type="NCBIfam" id="TIGR00726">
    <property type="entry name" value="peptidoglycan editing factor PgeF"/>
    <property type="match status" value="1"/>
</dbReference>
<dbReference type="InterPro" id="IPR003730">
    <property type="entry name" value="Cu_polyphenol_OxRdtase"/>
</dbReference>
<dbReference type="AlphaFoldDB" id="A0A0V7ZPC3"/>
<comment type="catalytic activity">
    <reaction evidence="10">
        <text>S-methyl-5'-thioadenosine + phosphate = 5-(methylsulfanyl)-alpha-D-ribose 1-phosphate + adenine</text>
        <dbReference type="Rhea" id="RHEA:11852"/>
        <dbReference type="ChEBI" id="CHEBI:16708"/>
        <dbReference type="ChEBI" id="CHEBI:17509"/>
        <dbReference type="ChEBI" id="CHEBI:43474"/>
        <dbReference type="ChEBI" id="CHEBI:58533"/>
        <dbReference type="EC" id="2.4.2.28"/>
    </reaction>
    <physiologicalReaction direction="left-to-right" evidence="10">
        <dbReference type="Rhea" id="RHEA:11853"/>
    </physiologicalReaction>
</comment>
<dbReference type="RefSeq" id="WP_027841505.1">
    <property type="nucleotide sequence ID" value="NZ_LMTZ01000096.1"/>
</dbReference>
<evidence type="ECO:0000256" key="11">
    <source>
        <dbReference type="RuleBase" id="RU361274"/>
    </source>
</evidence>
<evidence type="ECO:0000313" key="13">
    <source>
        <dbReference type="Proteomes" id="UP000053372"/>
    </source>
</evidence>